<protein>
    <recommendedName>
        <fullName evidence="6">Tetraspanin</fullName>
    </recommendedName>
</protein>
<feature type="transmembrane region" description="Helical" evidence="6">
    <location>
        <begin position="231"/>
        <end position="253"/>
    </location>
</feature>
<feature type="transmembrane region" description="Helical" evidence="6">
    <location>
        <begin position="12"/>
        <end position="37"/>
    </location>
</feature>
<dbReference type="InterPro" id="IPR000301">
    <property type="entry name" value="Tetraspanin_animals"/>
</dbReference>
<evidence type="ECO:0000256" key="2">
    <source>
        <dbReference type="ARBA" id="ARBA00006840"/>
    </source>
</evidence>
<dbReference type="PANTHER" id="PTHR19282">
    <property type="entry name" value="TETRASPANIN"/>
    <property type="match status" value="1"/>
</dbReference>
<dbReference type="OrthoDB" id="10016273at2759"/>
<sequence length="263" mass="27225">MGMSRCYSLMKYLLIVFNIIFMFVGLGCVTFASWALWEGSAAETASGRAALGAVLAWGLALLVGAALALGGAVRSSCALLGAACALLALAAAAEAAAACWGAAHLPRLHRALRDTLSLTVRQHYGLLPSRTQIIDAIQEGLECCGADSARDWQESWWSQRQVPSSPVLDLSVSAPALHYSVPASCCKSREVAACEAARVLAGASGAGRGVHGAGCAGRVLWALQHAARLPLSLGALMLALHALTLLLTLALALRPAPPNAYKA</sequence>
<organism evidence="7 8">
    <name type="scientific">Bombyx mandarina</name>
    <name type="common">Wild silk moth</name>
    <name type="synonym">Wild silkworm</name>
    <dbReference type="NCBI Taxonomy" id="7092"/>
    <lineage>
        <taxon>Eukaryota</taxon>
        <taxon>Metazoa</taxon>
        <taxon>Ecdysozoa</taxon>
        <taxon>Arthropoda</taxon>
        <taxon>Hexapoda</taxon>
        <taxon>Insecta</taxon>
        <taxon>Pterygota</taxon>
        <taxon>Neoptera</taxon>
        <taxon>Endopterygota</taxon>
        <taxon>Lepidoptera</taxon>
        <taxon>Glossata</taxon>
        <taxon>Ditrysia</taxon>
        <taxon>Bombycoidea</taxon>
        <taxon>Bombycidae</taxon>
        <taxon>Bombycinae</taxon>
        <taxon>Bombyx</taxon>
    </lineage>
</organism>
<dbReference type="GeneID" id="114252898"/>
<dbReference type="Pfam" id="PF00335">
    <property type="entry name" value="Tetraspanin"/>
    <property type="match status" value="1"/>
</dbReference>
<comment type="similarity">
    <text evidence="2 6">Belongs to the tetraspanin (TM4SF) family.</text>
</comment>
<feature type="transmembrane region" description="Helical" evidence="6">
    <location>
        <begin position="49"/>
        <end position="70"/>
    </location>
</feature>
<feature type="transmembrane region" description="Helical" evidence="6">
    <location>
        <begin position="77"/>
        <end position="103"/>
    </location>
</feature>
<comment type="subcellular location">
    <subcellularLocation>
        <location evidence="1 6">Membrane</location>
        <topology evidence="1 6">Multi-pass membrane protein</topology>
    </subcellularLocation>
</comment>
<dbReference type="AlphaFoldDB" id="A0A6J2KPC3"/>
<dbReference type="PRINTS" id="PR00259">
    <property type="entry name" value="TMFOUR"/>
</dbReference>
<dbReference type="Proteomes" id="UP000504629">
    <property type="component" value="Unplaced"/>
</dbReference>
<dbReference type="KEGG" id="bman:114252898"/>
<keyword evidence="5 6" id="KW-0472">Membrane</keyword>
<keyword evidence="4 6" id="KW-1133">Transmembrane helix</keyword>
<keyword evidence="3 6" id="KW-0812">Transmembrane</keyword>
<evidence type="ECO:0000256" key="4">
    <source>
        <dbReference type="ARBA" id="ARBA00022989"/>
    </source>
</evidence>
<dbReference type="RefSeq" id="XP_028043383.1">
    <property type="nucleotide sequence ID" value="XM_028187582.1"/>
</dbReference>
<dbReference type="InterPro" id="IPR008952">
    <property type="entry name" value="Tetraspanin_EC2_sf"/>
</dbReference>
<dbReference type="PROSITE" id="PS51257">
    <property type="entry name" value="PROKAR_LIPOPROTEIN"/>
    <property type="match status" value="1"/>
</dbReference>
<dbReference type="SUPFAM" id="SSF48652">
    <property type="entry name" value="Tetraspanin"/>
    <property type="match status" value="1"/>
</dbReference>
<evidence type="ECO:0000313" key="8">
    <source>
        <dbReference type="RefSeq" id="XP_028043383.1"/>
    </source>
</evidence>
<evidence type="ECO:0000256" key="1">
    <source>
        <dbReference type="ARBA" id="ARBA00004141"/>
    </source>
</evidence>
<evidence type="ECO:0000256" key="5">
    <source>
        <dbReference type="ARBA" id="ARBA00023136"/>
    </source>
</evidence>
<name>A0A6J2KPC3_BOMMA</name>
<evidence type="ECO:0000256" key="6">
    <source>
        <dbReference type="RuleBase" id="RU361218"/>
    </source>
</evidence>
<dbReference type="InterPro" id="IPR018499">
    <property type="entry name" value="Tetraspanin/Peripherin"/>
</dbReference>
<dbReference type="PANTHER" id="PTHR19282:SF551">
    <property type="entry name" value="RE08073P-RELATED"/>
    <property type="match status" value="1"/>
</dbReference>
<evidence type="ECO:0000313" key="7">
    <source>
        <dbReference type="Proteomes" id="UP000504629"/>
    </source>
</evidence>
<proteinExistence type="inferred from homology"/>
<gene>
    <name evidence="8" type="primary">LOC114252898</name>
</gene>
<keyword evidence="7" id="KW-1185">Reference proteome</keyword>
<dbReference type="Gene3D" id="1.10.1450.10">
    <property type="entry name" value="Tetraspanin"/>
    <property type="match status" value="1"/>
</dbReference>
<evidence type="ECO:0000256" key="3">
    <source>
        <dbReference type="ARBA" id="ARBA00022692"/>
    </source>
</evidence>
<accession>A0A6J2KPC3</accession>
<dbReference type="PIRSF" id="PIRSF002419">
    <property type="entry name" value="Tetraspanin"/>
    <property type="match status" value="1"/>
</dbReference>
<reference evidence="8" key="1">
    <citation type="submission" date="2025-08" db="UniProtKB">
        <authorList>
            <consortium name="RefSeq"/>
        </authorList>
    </citation>
    <scope>IDENTIFICATION</scope>
    <source>
        <tissue evidence="8">Silk gland</tissue>
    </source>
</reference>
<dbReference type="GO" id="GO:0005886">
    <property type="term" value="C:plasma membrane"/>
    <property type="evidence" value="ECO:0007669"/>
    <property type="project" value="TreeGrafter"/>
</dbReference>